<reference evidence="5" key="1">
    <citation type="submission" date="2019-08" db="EMBL/GenBank/DDBJ databases">
        <title>The improved chromosome-level genome for the pearl oyster Pinctada fucata martensii using PacBio sequencing and Hi-C.</title>
        <authorList>
            <person name="Zheng Z."/>
        </authorList>
    </citation>
    <scope>NUCLEOTIDE SEQUENCE</scope>
    <source>
        <strain evidence="5">ZZ-2019</strain>
        <tissue evidence="5">Adductor muscle</tissue>
    </source>
</reference>
<dbReference type="SMART" id="SM00110">
    <property type="entry name" value="C1Q"/>
    <property type="match status" value="1"/>
</dbReference>
<comment type="caution">
    <text evidence="5">The sequence shown here is derived from an EMBL/GenBank/DDBJ whole genome shotgun (WGS) entry which is preliminary data.</text>
</comment>
<dbReference type="InterPro" id="IPR050822">
    <property type="entry name" value="Cerebellin_Synaptic_Org"/>
</dbReference>
<evidence type="ECO:0000313" key="6">
    <source>
        <dbReference type="Proteomes" id="UP001186944"/>
    </source>
</evidence>
<dbReference type="PANTHER" id="PTHR22923:SF116">
    <property type="entry name" value="C1Q DOMAIN-CONTAINING PROTEIN"/>
    <property type="match status" value="1"/>
</dbReference>
<evidence type="ECO:0000256" key="3">
    <source>
        <dbReference type="ARBA" id="ARBA00022729"/>
    </source>
</evidence>
<evidence type="ECO:0000313" key="5">
    <source>
        <dbReference type="EMBL" id="KAK3085914.1"/>
    </source>
</evidence>
<evidence type="ECO:0000256" key="2">
    <source>
        <dbReference type="ARBA" id="ARBA00022525"/>
    </source>
</evidence>
<proteinExistence type="predicted"/>
<dbReference type="InterPro" id="IPR008983">
    <property type="entry name" value="Tumour_necrosis_fac-like_dom"/>
</dbReference>
<dbReference type="Proteomes" id="UP001186944">
    <property type="component" value="Unassembled WGS sequence"/>
</dbReference>
<dbReference type="AlphaFoldDB" id="A0AA88XR33"/>
<keyword evidence="2" id="KW-0964">Secreted</keyword>
<protein>
    <recommendedName>
        <fullName evidence="4">C1q domain-containing protein</fullName>
    </recommendedName>
</protein>
<dbReference type="PROSITE" id="PS50871">
    <property type="entry name" value="C1Q"/>
    <property type="match status" value="1"/>
</dbReference>
<feature type="domain" description="C1q" evidence="4">
    <location>
        <begin position="16"/>
        <end position="146"/>
    </location>
</feature>
<gene>
    <name evidence="5" type="ORF">FSP39_010530</name>
</gene>
<accession>A0AA88XR33</accession>
<dbReference type="PANTHER" id="PTHR22923">
    <property type="entry name" value="CEREBELLIN-RELATED"/>
    <property type="match status" value="1"/>
</dbReference>
<dbReference type="SUPFAM" id="SSF49842">
    <property type="entry name" value="TNF-like"/>
    <property type="match status" value="1"/>
</dbReference>
<name>A0AA88XR33_PINIB</name>
<sequence>MYESKSRSFSIVVRPGNRKMVAFNAYLSNDLKSIAANTIIVFDKTGINVGNAYNTSNGVFTAPVDGVYAFHWTVLTPKGAFTAIYIQVNGQHKHVLFGDARLYPSWYSASQSYVTELKRGDRVNLITNGRSRQYVHDYSSFNGYRL</sequence>
<keyword evidence="3" id="KW-0732">Signal</keyword>
<dbReference type="PRINTS" id="PR00007">
    <property type="entry name" value="COMPLEMNTC1Q"/>
</dbReference>
<keyword evidence="6" id="KW-1185">Reference proteome</keyword>
<dbReference type="Gene3D" id="2.60.120.40">
    <property type="match status" value="1"/>
</dbReference>
<dbReference type="GO" id="GO:0005576">
    <property type="term" value="C:extracellular region"/>
    <property type="evidence" value="ECO:0007669"/>
    <property type="project" value="UniProtKB-SubCell"/>
</dbReference>
<dbReference type="InterPro" id="IPR001073">
    <property type="entry name" value="C1q_dom"/>
</dbReference>
<evidence type="ECO:0000259" key="4">
    <source>
        <dbReference type="PROSITE" id="PS50871"/>
    </source>
</evidence>
<evidence type="ECO:0000256" key="1">
    <source>
        <dbReference type="ARBA" id="ARBA00004613"/>
    </source>
</evidence>
<dbReference type="Pfam" id="PF00386">
    <property type="entry name" value="C1q"/>
    <property type="match status" value="1"/>
</dbReference>
<comment type="subcellular location">
    <subcellularLocation>
        <location evidence="1">Secreted</location>
    </subcellularLocation>
</comment>
<dbReference type="EMBL" id="VSWD01000012">
    <property type="protein sequence ID" value="KAK3085914.1"/>
    <property type="molecule type" value="Genomic_DNA"/>
</dbReference>
<organism evidence="5 6">
    <name type="scientific">Pinctada imbricata</name>
    <name type="common">Atlantic pearl-oyster</name>
    <name type="synonym">Pinctada martensii</name>
    <dbReference type="NCBI Taxonomy" id="66713"/>
    <lineage>
        <taxon>Eukaryota</taxon>
        <taxon>Metazoa</taxon>
        <taxon>Spiralia</taxon>
        <taxon>Lophotrochozoa</taxon>
        <taxon>Mollusca</taxon>
        <taxon>Bivalvia</taxon>
        <taxon>Autobranchia</taxon>
        <taxon>Pteriomorphia</taxon>
        <taxon>Pterioida</taxon>
        <taxon>Pterioidea</taxon>
        <taxon>Pteriidae</taxon>
        <taxon>Pinctada</taxon>
    </lineage>
</organism>